<proteinExistence type="inferred from homology"/>
<sequence length="226" mass="23989">MLEGIAENIPEHTSTLLGIGGLLFASFTSLFSVVNPVAAMPVFLSLTDRFSDEERVQTAKKASFYMLGVLITFLLIGTFILSFFGISLAGIRIAGGLIIMRAAYAMLNPETSGRKLTKEDEVAAMQKEDVSFSPLALPLLSGPGSIAVVIGFATQADGVTDYLINGGSIVLVVLITYGILRLAPISAKYIGPTGLNIMTRLMGFIALAIAVQFILSGISRYYGIAI</sequence>
<keyword evidence="3" id="KW-1003">Cell membrane</keyword>
<evidence type="ECO:0000256" key="7">
    <source>
        <dbReference type="RuleBase" id="RU362048"/>
    </source>
</evidence>
<name>A0ABS9K849_9BACT</name>
<comment type="caution">
    <text evidence="7">Lacks conserved residue(s) required for the propagation of feature annotation.</text>
</comment>
<feature type="transmembrane region" description="Helical" evidence="7">
    <location>
        <begin position="135"/>
        <end position="156"/>
    </location>
</feature>
<dbReference type="PANTHER" id="PTHR33508">
    <property type="entry name" value="UPF0056 MEMBRANE PROTEIN YHCE"/>
    <property type="match status" value="1"/>
</dbReference>
<keyword evidence="9" id="KW-1185">Reference proteome</keyword>
<feature type="transmembrane region" description="Helical" evidence="7">
    <location>
        <begin position="201"/>
        <end position="222"/>
    </location>
</feature>
<dbReference type="PANTHER" id="PTHR33508:SF1">
    <property type="entry name" value="UPF0056 MEMBRANE PROTEIN YHCE"/>
    <property type="match status" value="1"/>
</dbReference>
<feature type="transmembrane region" description="Helical" evidence="7">
    <location>
        <begin position="162"/>
        <end position="180"/>
    </location>
</feature>
<dbReference type="Proteomes" id="UP001165366">
    <property type="component" value="Unassembled WGS sequence"/>
</dbReference>
<reference evidence="8" key="1">
    <citation type="submission" date="2022-01" db="EMBL/GenBank/DDBJ databases">
        <authorList>
            <person name="Wang Y."/>
        </authorList>
    </citation>
    <scope>NUCLEOTIDE SEQUENCE</scope>
    <source>
        <strain evidence="8">WB101</strain>
    </source>
</reference>
<evidence type="ECO:0000256" key="6">
    <source>
        <dbReference type="ARBA" id="ARBA00023136"/>
    </source>
</evidence>
<dbReference type="InterPro" id="IPR002771">
    <property type="entry name" value="Multi_antbiot-R_MarC"/>
</dbReference>
<comment type="caution">
    <text evidence="8">The sequence shown here is derived from an EMBL/GenBank/DDBJ whole genome shotgun (WGS) entry which is preliminary data.</text>
</comment>
<gene>
    <name evidence="8" type="ORF">L6773_00515</name>
</gene>
<feature type="transmembrane region" description="Helical" evidence="7">
    <location>
        <begin position="64"/>
        <end position="84"/>
    </location>
</feature>
<evidence type="ECO:0000313" key="8">
    <source>
        <dbReference type="EMBL" id="MCG2587027.1"/>
    </source>
</evidence>
<keyword evidence="4 7" id="KW-0812">Transmembrane</keyword>
<accession>A0ABS9K849</accession>
<evidence type="ECO:0000256" key="5">
    <source>
        <dbReference type="ARBA" id="ARBA00022989"/>
    </source>
</evidence>
<keyword evidence="5 7" id="KW-1133">Transmembrane helix</keyword>
<dbReference type="Pfam" id="PF01914">
    <property type="entry name" value="MarC"/>
    <property type="match status" value="1"/>
</dbReference>
<dbReference type="EMBL" id="JAKLWS010000001">
    <property type="protein sequence ID" value="MCG2587027.1"/>
    <property type="molecule type" value="Genomic_DNA"/>
</dbReference>
<comment type="subcellular location">
    <subcellularLocation>
        <location evidence="1 7">Cell membrane</location>
        <topology evidence="1 7">Multi-pass membrane protein</topology>
    </subcellularLocation>
</comment>
<evidence type="ECO:0000256" key="1">
    <source>
        <dbReference type="ARBA" id="ARBA00004651"/>
    </source>
</evidence>
<evidence type="ECO:0000256" key="2">
    <source>
        <dbReference type="ARBA" id="ARBA00009784"/>
    </source>
</evidence>
<keyword evidence="6 7" id="KW-0472">Membrane</keyword>
<dbReference type="RefSeq" id="WP_237851874.1">
    <property type="nucleotide sequence ID" value="NZ_JAKLWS010000001.1"/>
</dbReference>
<evidence type="ECO:0000256" key="4">
    <source>
        <dbReference type="ARBA" id="ARBA00022692"/>
    </source>
</evidence>
<dbReference type="NCBIfam" id="NF008228">
    <property type="entry name" value="PRK10995.1"/>
    <property type="match status" value="1"/>
</dbReference>
<evidence type="ECO:0000313" key="9">
    <source>
        <dbReference type="Proteomes" id="UP001165366"/>
    </source>
</evidence>
<reference evidence="8" key="2">
    <citation type="submission" date="2024-05" db="EMBL/GenBank/DDBJ databases">
        <title>Rhodohalobacter halophilus gen. nov., sp. nov., a moderately halophilic member of the family Balneolaceae.</title>
        <authorList>
            <person name="Xia J."/>
        </authorList>
    </citation>
    <scope>NUCLEOTIDE SEQUENCE</scope>
    <source>
        <strain evidence="8">WB101</strain>
    </source>
</reference>
<evidence type="ECO:0000256" key="3">
    <source>
        <dbReference type="ARBA" id="ARBA00022475"/>
    </source>
</evidence>
<organism evidence="8 9">
    <name type="scientific">Rhodohalobacter sulfatireducens</name>
    <dbReference type="NCBI Taxonomy" id="2911366"/>
    <lineage>
        <taxon>Bacteria</taxon>
        <taxon>Pseudomonadati</taxon>
        <taxon>Balneolota</taxon>
        <taxon>Balneolia</taxon>
        <taxon>Balneolales</taxon>
        <taxon>Balneolaceae</taxon>
        <taxon>Rhodohalobacter</taxon>
    </lineage>
</organism>
<feature type="transmembrane region" description="Helical" evidence="7">
    <location>
        <begin position="20"/>
        <end position="44"/>
    </location>
</feature>
<protein>
    <recommendedName>
        <fullName evidence="7">UPF0056 membrane protein</fullName>
    </recommendedName>
</protein>
<comment type="similarity">
    <text evidence="2 7">Belongs to the UPF0056 (MarC) family.</text>
</comment>
<dbReference type="NCBIfam" id="TIGR00427">
    <property type="entry name" value="NAAT family transporter"/>
    <property type="match status" value="1"/>
</dbReference>